<keyword evidence="1" id="KW-0175">Coiled coil</keyword>
<reference evidence="3 4" key="1">
    <citation type="journal article" date="2017" name="ISME J.">
        <title>Energy and carbon metabolisms in a deep terrestrial subsurface fluid microbial community.</title>
        <authorList>
            <person name="Momper L."/>
            <person name="Jungbluth S.P."/>
            <person name="Lee M.D."/>
            <person name="Amend J.P."/>
        </authorList>
    </citation>
    <scope>NUCLEOTIDE SEQUENCE [LARGE SCALE GENOMIC DNA]</scope>
    <source>
        <strain evidence="3">SURF_29</strain>
    </source>
</reference>
<organism evidence="3 4">
    <name type="scientific">candidate division WS5 bacterium</name>
    <dbReference type="NCBI Taxonomy" id="2093353"/>
    <lineage>
        <taxon>Bacteria</taxon>
        <taxon>candidate division WS5</taxon>
    </lineage>
</organism>
<gene>
    <name evidence="3" type="ORF">C4544_05505</name>
</gene>
<evidence type="ECO:0000313" key="3">
    <source>
        <dbReference type="EMBL" id="RJO60203.1"/>
    </source>
</evidence>
<dbReference type="Pfam" id="PF14584">
    <property type="entry name" value="DUF4446"/>
    <property type="match status" value="1"/>
</dbReference>
<dbReference type="EMBL" id="QZJW01000050">
    <property type="protein sequence ID" value="RJO60203.1"/>
    <property type="molecule type" value="Genomic_DNA"/>
</dbReference>
<evidence type="ECO:0000256" key="2">
    <source>
        <dbReference type="SAM" id="Phobius"/>
    </source>
</evidence>
<keyword evidence="2" id="KW-0812">Transmembrane</keyword>
<comment type="caution">
    <text evidence="3">The sequence shown here is derived from an EMBL/GenBank/DDBJ whole genome shotgun (WGS) entry which is preliminary data.</text>
</comment>
<keyword evidence="2" id="KW-1133">Transmembrane helix</keyword>
<feature type="coiled-coil region" evidence="1">
    <location>
        <begin position="53"/>
        <end position="87"/>
    </location>
</feature>
<dbReference type="InterPro" id="IPR027981">
    <property type="entry name" value="DUF4446"/>
</dbReference>
<protein>
    <submittedName>
        <fullName evidence="3">DUF4446 family protein</fullName>
    </submittedName>
</protein>
<dbReference type="Proteomes" id="UP000285655">
    <property type="component" value="Unassembled WGS sequence"/>
</dbReference>
<sequence>MNMDTNIILIAFASVTLIFFLWMVFLSWRQNKMYKRVGEVFNTSKNGDIYQIMKKYLEETKEVEKYAKKVEAEMVRISRKMENSIQKVGFIRYNPFGKDDTGGNQSFSVALLDKNDSGVVISSMHAREGTRVYAKNIMKGKSIHSLSDEEKEAIQKASGKS</sequence>
<evidence type="ECO:0000256" key="1">
    <source>
        <dbReference type="SAM" id="Coils"/>
    </source>
</evidence>
<keyword evidence="2" id="KW-0472">Membrane</keyword>
<evidence type="ECO:0000313" key="4">
    <source>
        <dbReference type="Proteomes" id="UP000285655"/>
    </source>
</evidence>
<accession>A0A419DAT5</accession>
<feature type="transmembrane region" description="Helical" evidence="2">
    <location>
        <begin position="6"/>
        <end position="26"/>
    </location>
</feature>
<name>A0A419DAT5_9BACT</name>
<proteinExistence type="predicted"/>
<dbReference type="AlphaFoldDB" id="A0A419DAT5"/>